<protein>
    <recommendedName>
        <fullName evidence="10">J domain-containing protein</fullName>
    </recommendedName>
</protein>
<feature type="transmembrane region" description="Helical" evidence="8">
    <location>
        <begin position="35"/>
        <end position="66"/>
    </location>
</feature>
<dbReference type="PANTHER" id="PTHR12763:SF28">
    <property type="entry name" value="GEO10507P1-RELATED"/>
    <property type="match status" value="1"/>
</dbReference>
<dbReference type="EMBL" id="MN079355">
    <property type="protein sequence ID" value="QEA07760.1"/>
    <property type="molecule type" value="Genomic_DNA"/>
</dbReference>
<comment type="subcellular location">
    <subcellularLocation>
        <location evidence="1">Mitochondrion inner membrane</location>
    </subcellularLocation>
</comment>
<keyword evidence="5" id="KW-0496">Mitochondrion</keyword>
<evidence type="ECO:0000256" key="4">
    <source>
        <dbReference type="ARBA" id="ARBA00022989"/>
    </source>
</evidence>
<sequence length="169" mass="17531">MLIKLLVLAAVVTAAVLWVSPAARASIRPHLPRLILIGALVVIALLVVTGRLSWIGAAIAATAAAIQRFIPTAMRLAPLLRFLGSRTAPAGGSAGTPPPSGGDDGPMTRARALAVLGLENQPDPPDREAVLAAHRRLIQHCHPDRGGSGYLAAQLNEARDCLLGDDRAA</sequence>
<name>A0A5B8RFW6_9ZZZZ</name>
<evidence type="ECO:0000256" key="6">
    <source>
        <dbReference type="ARBA" id="ARBA00023136"/>
    </source>
</evidence>
<keyword evidence="2 8" id="KW-0812">Transmembrane</keyword>
<evidence type="ECO:0000256" key="1">
    <source>
        <dbReference type="ARBA" id="ARBA00004273"/>
    </source>
</evidence>
<accession>A0A5B8RFW6</accession>
<evidence type="ECO:0000256" key="8">
    <source>
        <dbReference type="SAM" id="Phobius"/>
    </source>
</evidence>
<dbReference type="PANTHER" id="PTHR12763">
    <property type="match status" value="1"/>
</dbReference>
<dbReference type="AlphaFoldDB" id="A0A5B8RFW6"/>
<keyword evidence="6 8" id="KW-0472">Membrane</keyword>
<dbReference type="Gene3D" id="1.10.287.110">
    <property type="entry name" value="DnaJ domain"/>
    <property type="match status" value="1"/>
</dbReference>
<feature type="region of interest" description="Disordered" evidence="7">
    <location>
        <begin position="88"/>
        <end position="107"/>
    </location>
</feature>
<evidence type="ECO:0000256" key="2">
    <source>
        <dbReference type="ARBA" id="ARBA00022692"/>
    </source>
</evidence>
<keyword evidence="3" id="KW-0999">Mitochondrion inner membrane</keyword>
<dbReference type="SUPFAM" id="SSF46565">
    <property type="entry name" value="Chaperone J-domain"/>
    <property type="match status" value="1"/>
</dbReference>
<evidence type="ECO:0000256" key="7">
    <source>
        <dbReference type="SAM" id="MobiDB-lite"/>
    </source>
</evidence>
<evidence type="ECO:0000256" key="5">
    <source>
        <dbReference type="ARBA" id="ARBA00023128"/>
    </source>
</evidence>
<evidence type="ECO:0000313" key="9">
    <source>
        <dbReference type="EMBL" id="QEA07760.1"/>
    </source>
</evidence>
<gene>
    <name evidence="9" type="ORF">KBTEX_04123</name>
</gene>
<dbReference type="InterPro" id="IPR036869">
    <property type="entry name" value="J_dom_sf"/>
</dbReference>
<evidence type="ECO:0000256" key="3">
    <source>
        <dbReference type="ARBA" id="ARBA00022792"/>
    </source>
</evidence>
<keyword evidence="4 8" id="KW-1133">Transmembrane helix</keyword>
<reference evidence="9" key="1">
    <citation type="submission" date="2019-06" db="EMBL/GenBank/DDBJ databases">
        <authorList>
            <person name="Murdoch R.W."/>
            <person name="Fathepure B."/>
        </authorList>
    </citation>
    <scope>NUCLEOTIDE SEQUENCE</scope>
</reference>
<organism evidence="9">
    <name type="scientific">uncultured organism</name>
    <dbReference type="NCBI Taxonomy" id="155900"/>
    <lineage>
        <taxon>unclassified sequences</taxon>
        <taxon>environmental samples</taxon>
    </lineage>
</organism>
<proteinExistence type="predicted"/>
<evidence type="ECO:0008006" key="10">
    <source>
        <dbReference type="Google" id="ProtNLM"/>
    </source>
</evidence>